<evidence type="ECO:0000313" key="1">
    <source>
        <dbReference type="EMBL" id="QBK86892.1"/>
    </source>
</evidence>
<gene>
    <name evidence="1" type="ORF">LCMAC103_02300</name>
</gene>
<organism evidence="1">
    <name type="scientific">Marseillevirus LCMAC103</name>
    <dbReference type="NCBI Taxonomy" id="2506604"/>
    <lineage>
        <taxon>Viruses</taxon>
        <taxon>Varidnaviria</taxon>
        <taxon>Bamfordvirae</taxon>
        <taxon>Nucleocytoviricota</taxon>
        <taxon>Megaviricetes</taxon>
        <taxon>Pimascovirales</taxon>
        <taxon>Pimascovirales incertae sedis</taxon>
        <taxon>Marseilleviridae</taxon>
    </lineage>
</organism>
<protein>
    <submittedName>
        <fullName evidence="1">Uncharacterized protein</fullName>
    </submittedName>
</protein>
<reference evidence="1" key="1">
    <citation type="journal article" date="2019" name="MBio">
        <title>Virus Genomes from Deep Sea Sediments Expand the Ocean Megavirome and Support Independent Origins of Viral Gigantism.</title>
        <authorList>
            <person name="Backstrom D."/>
            <person name="Yutin N."/>
            <person name="Jorgensen S.L."/>
            <person name="Dharamshi J."/>
            <person name="Homa F."/>
            <person name="Zaremba-Niedwiedzka K."/>
            <person name="Spang A."/>
            <person name="Wolf Y.I."/>
            <person name="Koonin E.V."/>
            <person name="Ettema T.J."/>
        </authorList>
    </citation>
    <scope>NUCLEOTIDE SEQUENCE</scope>
</reference>
<proteinExistence type="predicted"/>
<sequence>MASAAATVKKLAESAATFPMSQPAHTNARILRKFSSFIGVDTRRATRRPAFNFQEEHVDHSPRG</sequence>
<dbReference type="EMBL" id="MK500338">
    <property type="protein sequence ID" value="QBK86892.1"/>
    <property type="molecule type" value="Genomic_DNA"/>
</dbReference>
<name>A0A481YUN2_9VIRU</name>
<accession>A0A481YUN2</accession>